<dbReference type="Pfam" id="PF20297">
    <property type="entry name" value="MSSS"/>
    <property type="match status" value="1"/>
</dbReference>
<organism evidence="10 11">
    <name type="scientific">Thermosulfidibacter takaii (strain DSM 17441 / JCM 13301 / NBRC 103674 / ABI70S6)</name>
    <dbReference type="NCBI Taxonomy" id="1298851"/>
    <lineage>
        <taxon>Bacteria</taxon>
        <taxon>Pseudomonadati</taxon>
        <taxon>Thermosulfidibacterota</taxon>
        <taxon>Thermosulfidibacteria</taxon>
        <taxon>Thermosulfidibacterales</taxon>
        <taxon>Thermosulfidibacteraceae</taxon>
    </lineage>
</organism>
<dbReference type="HAMAP" id="MF_00092">
    <property type="entry name" value="MutS2"/>
    <property type="match status" value="1"/>
</dbReference>
<feature type="binding site" evidence="7">
    <location>
        <begin position="335"/>
        <end position="342"/>
    </location>
    <ligand>
        <name>ATP</name>
        <dbReference type="ChEBI" id="CHEBI:30616"/>
    </ligand>
</feature>
<sequence length="763" mass="85152">MEKYHTKALEFDKVVELIGSFCRSELGRETLKKIAQPSSDVDRINRFFGEVKDALLFLDLEQDLSLSALEDISLILEVAKIPNAILDAERIKRIKQQLILAKVTKGRLGDERYEHLRRLADELYSLEKLLEEIDAVLDEGGNVKDNASAELYSVRTQIRSLKGEITEKLRRIINDPARSRALADRNVHVRYDRYTLAVRSDRASLIEGMVVDSSSTGKTLFVEPKSVVFLNNKLARLKDQEKREIERILKKLTSKIGFHASALKYNQEMLSYIDAVFSKARFALRCDANLPAVGKERKVHIVNGRHPLLQAVIGEKVVPLNLELGNGTKTLVITGPNTGGKTVALKTVGILTLMALSGLPVTAGQDSYFYVFSKVLADIGDEQSIENSLSTFSSHVVRLKEVCEEADVNSLVLIDELGTGTDPEEGSSLAVAIVEHLHNRGSINIITTHHGELKLLAYATTGMENASVEFDVDTLSPTYRLLVGVPGESNAFIIAQRLGLPQSVIERAKEVKGRSSKKETIQWILRAKEETNRALEEAKQKKEQALKELEKAKEEAEKIRQDALKQAEQLLVEVKESLKSKTGEPAKVDIKQVQNLIKNVKKQEEKEKRDVLKIGALVEVPGFGVTGKVVDIQGSKVEVDTGRMKLQVPVTSVKLVQRKVKEIETSKAPRNVNVVIQRNRPTFYPELNIVGKRVDDALPELERFLNDGYLLGMRELRVVHGKGEGILKRAVHEYLREHPLVKAFYLADENKGGSGVTLVELNL</sequence>
<evidence type="ECO:0000313" key="10">
    <source>
        <dbReference type="EMBL" id="BAT71707.1"/>
    </source>
</evidence>
<dbReference type="InterPro" id="IPR007696">
    <property type="entry name" value="DNA_mismatch_repair_MutS_core"/>
</dbReference>
<accession>A0A0S3QTN9</accession>
<evidence type="ECO:0000313" key="11">
    <source>
        <dbReference type="Proteomes" id="UP000063234"/>
    </source>
</evidence>
<name>A0A0S3QTN9_THET7</name>
<evidence type="ECO:0000256" key="1">
    <source>
        <dbReference type="ARBA" id="ARBA00022730"/>
    </source>
</evidence>
<evidence type="ECO:0000256" key="2">
    <source>
        <dbReference type="ARBA" id="ARBA00022741"/>
    </source>
</evidence>
<dbReference type="PIRSF" id="PIRSF005814">
    <property type="entry name" value="MutS_YshD"/>
    <property type="match status" value="1"/>
</dbReference>
<dbReference type="GO" id="GO:0043023">
    <property type="term" value="F:ribosomal large subunit binding"/>
    <property type="evidence" value="ECO:0007669"/>
    <property type="project" value="UniProtKB-UniRule"/>
</dbReference>
<dbReference type="PANTHER" id="PTHR48466">
    <property type="entry name" value="OS10G0509000 PROTEIN-RELATED"/>
    <property type="match status" value="1"/>
</dbReference>
<keyword evidence="2 7" id="KW-0547">Nucleotide-binding</keyword>
<feature type="coiled-coil region" evidence="8">
    <location>
        <begin position="521"/>
        <end position="610"/>
    </location>
</feature>
<dbReference type="GO" id="GO:0005524">
    <property type="term" value="F:ATP binding"/>
    <property type="evidence" value="ECO:0007669"/>
    <property type="project" value="UniProtKB-UniRule"/>
</dbReference>
<evidence type="ECO:0000256" key="3">
    <source>
        <dbReference type="ARBA" id="ARBA00022801"/>
    </source>
</evidence>
<keyword evidence="7" id="KW-0255">Endonuclease</keyword>
<keyword evidence="11" id="KW-1185">Reference proteome</keyword>
<dbReference type="Gene3D" id="3.30.1370.110">
    <property type="match status" value="1"/>
</dbReference>
<dbReference type="EC" id="3.6.4.-" evidence="7"/>
<dbReference type="RefSeq" id="WP_068549703.1">
    <property type="nucleotide sequence ID" value="NZ_AP013035.1"/>
</dbReference>
<reference evidence="11" key="1">
    <citation type="journal article" date="2018" name="Science">
        <title>A primordial and reversible TCA cycle in a facultatively chemolithoautotrophic thermophile.</title>
        <authorList>
            <person name="Nunoura T."/>
            <person name="Chikaraishi Y."/>
            <person name="Izaki R."/>
            <person name="Suwa T."/>
            <person name="Sato T."/>
            <person name="Harada T."/>
            <person name="Mori K."/>
            <person name="Kato Y."/>
            <person name="Miyazaki M."/>
            <person name="Shimamura S."/>
            <person name="Yanagawa K."/>
            <person name="Shuto A."/>
            <person name="Ohkouchi N."/>
            <person name="Fujita N."/>
            <person name="Takaki Y."/>
            <person name="Atomi H."/>
            <person name="Takai K."/>
        </authorList>
    </citation>
    <scope>NUCLEOTIDE SEQUENCE [LARGE SCALE GENOMIC DNA]</scope>
    <source>
        <strain evidence="11">DSM 17441 / JCM 13301 / NBRC 103674 / ABI70S6</strain>
    </source>
</reference>
<dbReference type="PANTHER" id="PTHR48466:SF2">
    <property type="entry name" value="OS10G0509000 PROTEIN"/>
    <property type="match status" value="1"/>
</dbReference>
<dbReference type="Proteomes" id="UP000063234">
    <property type="component" value="Chromosome"/>
</dbReference>
<dbReference type="GO" id="GO:0045910">
    <property type="term" value="P:negative regulation of DNA recombination"/>
    <property type="evidence" value="ECO:0007669"/>
    <property type="project" value="InterPro"/>
</dbReference>
<dbReference type="SMART" id="SM00533">
    <property type="entry name" value="MUTSd"/>
    <property type="match status" value="1"/>
</dbReference>
<dbReference type="AlphaFoldDB" id="A0A0S3QTN9"/>
<keyword evidence="3 7" id="KW-0378">Hydrolase</keyword>
<protein>
    <recommendedName>
        <fullName evidence="7">Endonuclease MutS2</fullName>
        <ecNumber evidence="7">3.1.-.-</ecNumber>
    </recommendedName>
    <alternativeName>
        <fullName evidence="7">Ribosome-associated protein quality control-upstream factor</fullName>
        <shortName evidence="7">RQC-upstream factor</shortName>
        <shortName evidence="7">RqcU</shortName>
        <ecNumber evidence="7">3.6.4.-</ecNumber>
    </alternativeName>
</protein>
<dbReference type="OrthoDB" id="9808166at2"/>
<evidence type="ECO:0000256" key="8">
    <source>
        <dbReference type="SAM" id="Coils"/>
    </source>
</evidence>
<keyword evidence="5 7" id="KW-0694">RNA-binding</keyword>
<dbReference type="InterPro" id="IPR002625">
    <property type="entry name" value="Smr_dom"/>
</dbReference>
<dbReference type="InterPro" id="IPR036063">
    <property type="entry name" value="Smr_dom_sf"/>
</dbReference>
<dbReference type="SMART" id="SM00534">
    <property type="entry name" value="MUTSac"/>
    <property type="match status" value="1"/>
</dbReference>
<dbReference type="InterPro" id="IPR045076">
    <property type="entry name" value="MutS"/>
</dbReference>
<dbReference type="FunFam" id="3.40.50.300:FF:000830">
    <property type="entry name" value="Endonuclease MutS2"/>
    <property type="match status" value="1"/>
</dbReference>
<comment type="similarity">
    <text evidence="7">Belongs to the DNA mismatch repair MutS family. MutS2 subfamily.</text>
</comment>
<dbReference type="Pfam" id="PF00488">
    <property type="entry name" value="MutS_V"/>
    <property type="match status" value="1"/>
</dbReference>
<dbReference type="Pfam" id="PF01713">
    <property type="entry name" value="Smr"/>
    <property type="match status" value="1"/>
</dbReference>
<evidence type="ECO:0000256" key="4">
    <source>
        <dbReference type="ARBA" id="ARBA00022840"/>
    </source>
</evidence>
<dbReference type="PATRIC" id="fig|1298851.3.peg.944"/>
<dbReference type="EMBL" id="AP013035">
    <property type="protein sequence ID" value="BAT71707.1"/>
    <property type="molecule type" value="Genomic_DNA"/>
</dbReference>
<keyword evidence="8" id="KW-0175">Coiled coil</keyword>
<dbReference type="GO" id="GO:0072344">
    <property type="term" value="P:rescue of stalled ribosome"/>
    <property type="evidence" value="ECO:0007669"/>
    <property type="project" value="UniProtKB-UniRule"/>
</dbReference>
<comment type="subunit">
    <text evidence="7">Homodimer. Binds to stalled ribosomes, contacting rRNA.</text>
</comment>
<keyword evidence="4 7" id="KW-0067">ATP-binding</keyword>
<evidence type="ECO:0000256" key="7">
    <source>
        <dbReference type="HAMAP-Rule" id="MF_00092"/>
    </source>
</evidence>
<dbReference type="SUPFAM" id="SSF160443">
    <property type="entry name" value="SMR domain-like"/>
    <property type="match status" value="1"/>
</dbReference>
<dbReference type="GO" id="GO:0019843">
    <property type="term" value="F:rRNA binding"/>
    <property type="evidence" value="ECO:0007669"/>
    <property type="project" value="UniProtKB-UniRule"/>
</dbReference>
<dbReference type="SMART" id="SM00463">
    <property type="entry name" value="SMR"/>
    <property type="match status" value="1"/>
</dbReference>
<keyword evidence="1 7" id="KW-0699">rRNA-binding</keyword>
<dbReference type="InterPro" id="IPR027417">
    <property type="entry name" value="P-loop_NTPase"/>
</dbReference>
<dbReference type="SUPFAM" id="SSF48334">
    <property type="entry name" value="DNA repair protein MutS, domain III"/>
    <property type="match status" value="1"/>
</dbReference>
<dbReference type="Gene3D" id="3.40.50.300">
    <property type="entry name" value="P-loop containing nucleotide triphosphate hydrolases"/>
    <property type="match status" value="1"/>
</dbReference>
<evidence type="ECO:0000256" key="6">
    <source>
        <dbReference type="ARBA" id="ARBA00023125"/>
    </source>
</evidence>
<dbReference type="GO" id="GO:0004519">
    <property type="term" value="F:endonuclease activity"/>
    <property type="evidence" value="ECO:0007669"/>
    <property type="project" value="UniProtKB-UniRule"/>
</dbReference>
<proteinExistence type="inferred from homology"/>
<dbReference type="EC" id="3.1.-.-" evidence="7"/>
<dbReference type="CDD" id="cd03280">
    <property type="entry name" value="ABC_MutS2"/>
    <property type="match status" value="1"/>
</dbReference>
<dbReference type="InterPro" id="IPR000432">
    <property type="entry name" value="DNA_mismatch_repair_MutS_C"/>
</dbReference>
<dbReference type="PROSITE" id="PS50828">
    <property type="entry name" value="SMR"/>
    <property type="match status" value="1"/>
</dbReference>
<keyword evidence="6 7" id="KW-0238">DNA-binding</keyword>
<dbReference type="GO" id="GO:0030983">
    <property type="term" value="F:mismatched DNA binding"/>
    <property type="evidence" value="ECO:0007669"/>
    <property type="project" value="InterPro"/>
</dbReference>
<dbReference type="STRING" id="1298851.TST_0907"/>
<gene>
    <name evidence="7 10" type="primary">mutS2</name>
    <name evidence="7" type="synonym">rqcU</name>
    <name evidence="10" type="ORF">TST_0907</name>
</gene>
<comment type="function">
    <text evidence="7">Acts as a ribosome collision sensor, splitting the ribosome into its 2 subunits. Detects stalled/collided 70S ribosomes which it binds and splits by an ATP-hydrolysis driven conformational change. Acts upstream of the ribosome quality control system (RQC), a ribosome-associated complex that mediates the extraction of incompletely synthesized nascent chains from stalled ribosomes and their subsequent degradation. Probably generates substrates for RQC.</text>
</comment>
<dbReference type="InterPro" id="IPR036187">
    <property type="entry name" value="DNA_mismatch_repair_MutS_sf"/>
</dbReference>
<dbReference type="GO" id="GO:0140664">
    <property type="term" value="F:ATP-dependent DNA damage sensor activity"/>
    <property type="evidence" value="ECO:0007669"/>
    <property type="project" value="InterPro"/>
</dbReference>
<evidence type="ECO:0000259" key="9">
    <source>
        <dbReference type="PROSITE" id="PS50828"/>
    </source>
</evidence>
<dbReference type="InterPro" id="IPR005747">
    <property type="entry name" value="MutS2"/>
</dbReference>
<evidence type="ECO:0000256" key="5">
    <source>
        <dbReference type="ARBA" id="ARBA00022884"/>
    </source>
</evidence>
<dbReference type="SUPFAM" id="SSF52540">
    <property type="entry name" value="P-loop containing nucleoside triphosphate hydrolases"/>
    <property type="match status" value="1"/>
</dbReference>
<dbReference type="KEGG" id="ttk:TST_0907"/>
<comment type="function">
    <text evidence="7">Endonuclease that is involved in the suppression of homologous recombination and thus may have a key role in the control of bacterial genetic diversity.</text>
</comment>
<dbReference type="GO" id="GO:0006298">
    <property type="term" value="P:mismatch repair"/>
    <property type="evidence" value="ECO:0007669"/>
    <property type="project" value="InterPro"/>
</dbReference>
<feature type="domain" description="Smr" evidence="9">
    <location>
        <begin position="691"/>
        <end position="762"/>
    </location>
</feature>
<keyword evidence="7" id="KW-0540">Nuclease</keyword>
<dbReference type="NCBIfam" id="TIGR01069">
    <property type="entry name" value="mutS2"/>
    <property type="match status" value="1"/>
</dbReference>
<dbReference type="GO" id="GO:0016887">
    <property type="term" value="F:ATP hydrolysis activity"/>
    <property type="evidence" value="ECO:0007669"/>
    <property type="project" value="InterPro"/>
</dbReference>
<dbReference type="InterPro" id="IPR046893">
    <property type="entry name" value="MSSS"/>
</dbReference>